<evidence type="ECO:0000256" key="4">
    <source>
        <dbReference type="ARBA" id="ARBA00022801"/>
    </source>
</evidence>
<evidence type="ECO:0000256" key="6">
    <source>
        <dbReference type="ARBA" id="ARBA00023277"/>
    </source>
</evidence>
<dbReference type="EMBL" id="AGSI01000022">
    <property type="protein sequence ID" value="EIE18751.1"/>
    <property type="molecule type" value="Genomic_DNA"/>
</dbReference>
<dbReference type="SUPFAM" id="SSF48208">
    <property type="entry name" value="Six-hairpin glycosidases"/>
    <property type="match status" value="1"/>
</dbReference>
<keyword evidence="7 10" id="KW-0326">Glycosidase</keyword>
<dbReference type="PANTHER" id="PTHR22298">
    <property type="entry name" value="ENDO-1,4-BETA-GLUCANASE"/>
    <property type="match status" value="1"/>
</dbReference>
<evidence type="ECO:0000256" key="8">
    <source>
        <dbReference type="ARBA" id="ARBA00023326"/>
    </source>
</evidence>
<keyword evidence="6" id="KW-0119">Carbohydrate metabolism</keyword>
<sequence>MGEDLSGGYYEAGGSFLKVGLPEAFPVTQLAWTIVRHRTALYRVGLLDEALSALKWGSDYLLKCHNASANTFVALMGDSEADFKYYGPPELYERYVGSVRPVSYTGPTAPTSEVSAEAAAALAAASLAFNATDPVYAANLVQHASQLFDLASLYPGSFMTSKDPGLKTHAKLYPSTGFHDELAWAAVWLFKATQDGTFLTAAMALFNES</sequence>
<name>I0YK32_COCSC</name>
<evidence type="ECO:0000313" key="11">
    <source>
        <dbReference type="Proteomes" id="UP000007264"/>
    </source>
</evidence>
<dbReference type="GO" id="GO:0008810">
    <property type="term" value="F:cellulase activity"/>
    <property type="evidence" value="ECO:0007669"/>
    <property type="project" value="UniProtKB-EC"/>
</dbReference>
<keyword evidence="4" id="KW-0378">Hydrolase</keyword>
<evidence type="ECO:0000256" key="3">
    <source>
        <dbReference type="ARBA" id="ARBA00012601"/>
    </source>
</evidence>
<comment type="caution">
    <text evidence="10">The sequence shown here is derived from an EMBL/GenBank/DDBJ whole genome shotgun (WGS) entry which is preliminary data.</text>
</comment>
<dbReference type="RefSeq" id="XP_005643295.1">
    <property type="nucleotide sequence ID" value="XM_005643238.1"/>
</dbReference>
<dbReference type="STRING" id="574566.I0YK32"/>
<keyword evidence="5" id="KW-0136">Cellulose degradation</keyword>
<dbReference type="AlphaFoldDB" id="I0YK32"/>
<gene>
    <name evidence="10" type="ORF">COCSUDRAFT_60056</name>
</gene>
<feature type="domain" description="Glycoside hydrolase family 9" evidence="9">
    <location>
        <begin position="3"/>
        <end position="204"/>
    </location>
</feature>
<dbReference type="InterPro" id="IPR001701">
    <property type="entry name" value="Glyco_hydro_9"/>
</dbReference>
<dbReference type="InterPro" id="IPR012341">
    <property type="entry name" value="6hp_glycosidase-like_sf"/>
</dbReference>
<dbReference type="eggNOG" id="ENOG502QRF6">
    <property type="taxonomic scope" value="Eukaryota"/>
</dbReference>
<evidence type="ECO:0000256" key="2">
    <source>
        <dbReference type="ARBA" id="ARBA00007072"/>
    </source>
</evidence>
<keyword evidence="11" id="KW-1185">Reference proteome</keyword>
<evidence type="ECO:0000256" key="5">
    <source>
        <dbReference type="ARBA" id="ARBA00023001"/>
    </source>
</evidence>
<evidence type="ECO:0000259" key="9">
    <source>
        <dbReference type="Pfam" id="PF00759"/>
    </source>
</evidence>
<keyword evidence="8" id="KW-0624">Polysaccharide degradation</keyword>
<protein>
    <recommendedName>
        <fullName evidence="3">cellulase</fullName>
        <ecNumber evidence="3">3.2.1.4</ecNumber>
    </recommendedName>
</protein>
<dbReference type="Gene3D" id="1.50.10.10">
    <property type="match status" value="1"/>
</dbReference>
<dbReference type="GO" id="GO:0030245">
    <property type="term" value="P:cellulose catabolic process"/>
    <property type="evidence" value="ECO:0007669"/>
    <property type="project" value="UniProtKB-KW"/>
</dbReference>
<dbReference type="EC" id="3.2.1.4" evidence="3"/>
<dbReference type="OrthoDB" id="10257085at2759"/>
<dbReference type="InterPro" id="IPR008928">
    <property type="entry name" value="6-hairpin_glycosidase_sf"/>
</dbReference>
<comment type="similarity">
    <text evidence="2">Belongs to the glycosyl hydrolase 9 (cellulase E) family.</text>
</comment>
<accession>I0YK32</accession>
<dbReference type="Proteomes" id="UP000007264">
    <property type="component" value="Unassembled WGS sequence"/>
</dbReference>
<dbReference type="Pfam" id="PF00759">
    <property type="entry name" value="Glyco_hydro_9"/>
    <property type="match status" value="1"/>
</dbReference>
<comment type="catalytic activity">
    <reaction evidence="1">
        <text>Endohydrolysis of (1-&gt;4)-beta-D-glucosidic linkages in cellulose, lichenin and cereal beta-D-glucans.</text>
        <dbReference type="EC" id="3.2.1.4"/>
    </reaction>
</comment>
<organism evidence="10 11">
    <name type="scientific">Coccomyxa subellipsoidea (strain C-169)</name>
    <name type="common">Green microalga</name>
    <dbReference type="NCBI Taxonomy" id="574566"/>
    <lineage>
        <taxon>Eukaryota</taxon>
        <taxon>Viridiplantae</taxon>
        <taxon>Chlorophyta</taxon>
        <taxon>core chlorophytes</taxon>
        <taxon>Trebouxiophyceae</taxon>
        <taxon>Trebouxiophyceae incertae sedis</taxon>
        <taxon>Coccomyxaceae</taxon>
        <taxon>Coccomyxa</taxon>
        <taxon>Coccomyxa subellipsoidea</taxon>
    </lineage>
</organism>
<proteinExistence type="inferred from homology"/>
<dbReference type="KEGG" id="csl:COCSUDRAFT_60056"/>
<evidence type="ECO:0000256" key="7">
    <source>
        <dbReference type="ARBA" id="ARBA00023295"/>
    </source>
</evidence>
<reference evidence="10 11" key="1">
    <citation type="journal article" date="2012" name="Genome Biol.">
        <title>The genome of the polar eukaryotic microalga coccomyxa subellipsoidea reveals traits of cold adaptation.</title>
        <authorList>
            <person name="Blanc G."/>
            <person name="Agarkova I."/>
            <person name="Grimwood J."/>
            <person name="Kuo A."/>
            <person name="Brueggeman A."/>
            <person name="Dunigan D."/>
            <person name="Gurnon J."/>
            <person name="Ladunga I."/>
            <person name="Lindquist E."/>
            <person name="Lucas S."/>
            <person name="Pangilinan J."/>
            <person name="Proschold T."/>
            <person name="Salamov A."/>
            <person name="Schmutz J."/>
            <person name="Weeks D."/>
            <person name="Yamada T."/>
            <person name="Claverie J.M."/>
            <person name="Grigoriev I."/>
            <person name="Van Etten J."/>
            <person name="Lomsadze A."/>
            <person name="Borodovsky M."/>
        </authorList>
    </citation>
    <scope>NUCLEOTIDE SEQUENCE [LARGE SCALE GENOMIC DNA]</scope>
    <source>
        <strain evidence="10 11">C-169</strain>
    </source>
</reference>
<dbReference type="GeneID" id="17036680"/>
<evidence type="ECO:0000256" key="1">
    <source>
        <dbReference type="ARBA" id="ARBA00000966"/>
    </source>
</evidence>
<evidence type="ECO:0000313" key="10">
    <source>
        <dbReference type="EMBL" id="EIE18751.1"/>
    </source>
</evidence>